<dbReference type="EMBL" id="JACCAU010000001">
    <property type="protein sequence ID" value="NYH17542.1"/>
    <property type="molecule type" value="Genomic_DNA"/>
</dbReference>
<dbReference type="AlphaFoldDB" id="A0A7Z0B2M7"/>
<sequence>MMVALVKTRRSAPKMLRCKGFGALMRCALQRVAIFDGEHVTGCKNYKFMEP</sequence>
<organism evidence="1 2">
    <name type="scientific">Paraburkholderia bryophila</name>
    <dbReference type="NCBI Taxonomy" id="420952"/>
    <lineage>
        <taxon>Bacteria</taxon>
        <taxon>Pseudomonadati</taxon>
        <taxon>Pseudomonadota</taxon>
        <taxon>Betaproteobacteria</taxon>
        <taxon>Burkholderiales</taxon>
        <taxon>Burkholderiaceae</taxon>
        <taxon>Paraburkholderia</taxon>
    </lineage>
</organism>
<comment type="caution">
    <text evidence="1">The sequence shown here is derived from an EMBL/GenBank/DDBJ whole genome shotgun (WGS) entry which is preliminary data.</text>
</comment>
<evidence type="ECO:0000313" key="2">
    <source>
        <dbReference type="Proteomes" id="UP000572540"/>
    </source>
</evidence>
<evidence type="ECO:0000313" key="1">
    <source>
        <dbReference type="EMBL" id="NYH17542.1"/>
    </source>
</evidence>
<dbReference type="Proteomes" id="UP000572540">
    <property type="component" value="Unassembled WGS sequence"/>
</dbReference>
<proteinExistence type="predicted"/>
<gene>
    <name evidence="1" type="ORF">GGD41_004770</name>
</gene>
<reference evidence="1 2" key="1">
    <citation type="submission" date="2020-07" db="EMBL/GenBank/DDBJ databases">
        <title>Exploring microbial biodiversity for novel pathways involved in the catabolism of aromatic compounds derived from lignin.</title>
        <authorList>
            <person name="Elkins J."/>
        </authorList>
    </citation>
    <scope>NUCLEOTIDE SEQUENCE [LARGE SCALE GENOMIC DNA]</scope>
    <source>
        <strain evidence="1 2">H2C3B</strain>
    </source>
</reference>
<accession>A0A7Z0B2M7</accession>
<protein>
    <submittedName>
        <fullName evidence="1">Uncharacterized protein</fullName>
    </submittedName>
</protein>
<name>A0A7Z0B2M7_9BURK</name>